<evidence type="ECO:0000256" key="2">
    <source>
        <dbReference type="ARBA" id="ARBA00022679"/>
    </source>
</evidence>
<name>A0A239W4Z7_9ACTN</name>
<gene>
    <name evidence="8" type="primary">disA</name>
    <name evidence="8" type="ORF">SAMEA4412665_00196</name>
</gene>
<keyword evidence="4" id="KW-0547">Nucleotide-binding</keyword>
<keyword evidence="5" id="KW-0067">ATP-binding</keyword>
<dbReference type="eggNOG" id="COG1623">
    <property type="taxonomic scope" value="Bacteria"/>
</dbReference>
<dbReference type="GO" id="GO:0004016">
    <property type="term" value="F:adenylate cyclase activity"/>
    <property type="evidence" value="ECO:0007669"/>
    <property type="project" value="TreeGrafter"/>
</dbReference>
<dbReference type="InterPro" id="IPR010994">
    <property type="entry name" value="RuvA_2-like"/>
</dbReference>
<dbReference type="NCBIfam" id="NF010009">
    <property type="entry name" value="PRK13482.1"/>
    <property type="match status" value="1"/>
</dbReference>
<evidence type="ECO:0000256" key="3">
    <source>
        <dbReference type="ARBA" id="ARBA00022695"/>
    </source>
</evidence>
<feature type="region of interest" description="Disordered" evidence="6">
    <location>
        <begin position="1"/>
        <end position="24"/>
    </location>
</feature>
<evidence type="ECO:0000256" key="5">
    <source>
        <dbReference type="ARBA" id="ARBA00022840"/>
    </source>
</evidence>
<dbReference type="Proteomes" id="UP000215332">
    <property type="component" value="Chromosome 1"/>
</dbReference>
<dbReference type="Gene3D" id="1.10.150.20">
    <property type="entry name" value="5' to 3' exonuclease, C-terminal subdomain"/>
    <property type="match status" value="1"/>
</dbReference>
<dbReference type="InterPro" id="IPR050338">
    <property type="entry name" value="DisA"/>
</dbReference>
<dbReference type="Pfam" id="PF14520">
    <property type="entry name" value="HHH_5"/>
    <property type="match status" value="1"/>
</dbReference>
<accession>A0A239W4Z7</accession>
<organism evidence="8 9">
    <name type="scientific">Cutibacterium granulosum</name>
    <dbReference type="NCBI Taxonomy" id="33011"/>
    <lineage>
        <taxon>Bacteria</taxon>
        <taxon>Bacillati</taxon>
        <taxon>Actinomycetota</taxon>
        <taxon>Actinomycetes</taxon>
        <taxon>Propionibacteriales</taxon>
        <taxon>Propionibacteriaceae</taxon>
        <taxon>Cutibacterium</taxon>
    </lineage>
</organism>
<dbReference type="SUPFAM" id="SSF47781">
    <property type="entry name" value="RuvA domain 2-like"/>
    <property type="match status" value="1"/>
</dbReference>
<dbReference type="RefSeq" id="WP_051167240.1">
    <property type="nucleotide sequence ID" value="NZ_LT906441.1"/>
</dbReference>
<dbReference type="GO" id="GO:0005524">
    <property type="term" value="F:ATP binding"/>
    <property type="evidence" value="ECO:0007669"/>
    <property type="project" value="UniProtKB-KW"/>
</dbReference>
<dbReference type="GO" id="GO:0106408">
    <property type="term" value="F:diadenylate cyclase activity"/>
    <property type="evidence" value="ECO:0007669"/>
    <property type="project" value="UniProtKB-EC"/>
</dbReference>
<feature type="domain" description="DAC" evidence="7">
    <location>
        <begin position="27"/>
        <end position="165"/>
    </location>
</feature>
<protein>
    <submittedName>
        <fullName evidence="8">DNA integrity scanning protein DisA</fullName>
    </submittedName>
</protein>
<evidence type="ECO:0000256" key="6">
    <source>
        <dbReference type="SAM" id="MobiDB-lite"/>
    </source>
</evidence>
<keyword evidence="3" id="KW-0548">Nucleotidyltransferase</keyword>
<evidence type="ECO:0000259" key="7">
    <source>
        <dbReference type="PROSITE" id="PS51794"/>
    </source>
</evidence>
<dbReference type="PANTHER" id="PTHR34185:SF3">
    <property type="entry name" value="DNA INTEGRITY SCANNING PROTEIN DISA"/>
    <property type="match status" value="1"/>
</dbReference>
<evidence type="ECO:0000313" key="8">
    <source>
        <dbReference type="EMBL" id="SNV28824.1"/>
    </source>
</evidence>
<keyword evidence="2" id="KW-0808">Transferase</keyword>
<dbReference type="InterPro" id="IPR038331">
    <property type="entry name" value="DisA_sf"/>
</dbReference>
<dbReference type="EMBL" id="LT906441">
    <property type="protein sequence ID" value="SNV28824.1"/>
    <property type="molecule type" value="Genomic_DNA"/>
</dbReference>
<proteinExistence type="predicted"/>
<dbReference type="AlphaFoldDB" id="A0A239W4Z7"/>
<dbReference type="PANTHER" id="PTHR34185">
    <property type="entry name" value="DIADENYLATE CYCLASE"/>
    <property type="match status" value="1"/>
</dbReference>
<dbReference type="InterPro" id="IPR036888">
    <property type="entry name" value="DNA_integrity_DisA_N_sf"/>
</dbReference>
<evidence type="ECO:0000256" key="1">
    <source>
        <dbReference type="ARBA" id="ARBA00000877"/>
    </source>
</evidence>
<dbReference type="InterPro" id="IPR003390">
    <property type="entry name" value="DNA_integrity_scan_DisA_N"/>
</dbReference>
<evidence type="ECO:0000313" key="9">
    <source>
        <dbReference type="Proteomes" id="UP000215332"/>
    </source>
</evidence>
<dbReference type="PROSITE" id="PS51794">
    <property type="entry name" value="DAC"/>
    <property type="match status" value="1"/>
</dbReference>
<dbReference type="Pfam" id="PF10635">
    <property type="entry name" value="DisA-linker"/>
    <property type="match status" value="1"/>
</dbReference>
<dbReference type="InterPro" id="IPR018906">
    <property type="entry name" value="DNA_integrity_scan_DisA_link"/>
</dbReference>
<evidence type="ECO:0000256" key="4">
    <source>
        <dbReference type="ARBA" id="ARBA00022741"/>
    </source>
</evidence>
<dbReference type="KEGG" id="cgrn:4412665_00196"/>
<sequence>MSESQSPCPTPQARSIPNRSSTPEEYQARVRHLMAILAPGMPIRAGLERIVRGHTGALIVLGDSEKVWEVASGGFVLDAQLTPQALRELCKMDGGLILSEDLERIKAAGVHFVPDGDLPTMETGTRHRSADQVSQQTGVPVVVVSASMSTMAIFLEGERHPIMEPNQLLAQANQALDTLASYRERLSVAAMNLSILEVRDSVAVDDVVQVGRRIEMFRRIDSEVRNYVSGLGVQGRLIQLQRKELVSGVDDLARLVSDDYRPRYADPSTFSISALSQLTWEELDDTQRMAEAIGFDLTVHNLGSGVSPRGHRQLAAISDLSPRAAQAVVDHFGTLRSIVAASTSELSQIAGVGSQRARIIREQLQRTLDDESDPLNG</sequence>
<dbReference type="Pfam" id="PF02457">
    <property type="entry name" value="DAC"/>
    <property type="match status" value="1"/>
</dbReference>
<comment type="catalytic activity">
    <reaction evidence="1">
        <text>2 ATP = 3',3'-c-di-AMP + 2 diphosphate</text>
        <dbReference type="Rhea" id="RHEA:35655"/>
        <dbReference type="ChEBI" id="CHEBI:30616"/>
        <dbReference type="ChEBI" id="CHEBI:33019"/>
        <dbReference type="ChEBI" id="CHEBI:71500"/>
        <dbReference type="EC" id="2.7.7.85"/>
    </reaction>
</comment>
<dbReference type="Gene3D" id="3.40.1700.10">
    <property type="entry name" value="DNA integrity scanning protein, DisA, N-terminal domain"/>
    <property type="match status" value="1"/>
</dbReference>
<dbReference type="SUPFAM" id="SSF143597">
    <property type="entry name" value="YojJ-like"/>
    <property type="match status" value="1"/>
</dbReference>
<reference evidence="8 9" key="1">
    <citation type="submission" date="2017-06" db="EMBL/GenBank/DDBJ databases">
        <authorList>
            <consortium name="Pathogen Informatics"/>
        </authorList>
    </citation>
    <scope>NUCLEOTIDE SEQUENCE [LARGE SCALE GENOMIC DNA]</scope>
    <source>
        <strain evidence="8 9">NCTC11865</strain>
    </source>
</reference>
<dbReference type="Gene3D" id="1.20.1260.110">
    <property type="entry name" value="DNA integrity scanning linker region"/>
    <property type="match status" value="1"/>
</dbReference>